<dbReference type="EMBL" id="QOKW01000003">
    <property type="protein sequence ID" value="KAA0683026.1"/>
    <property type="molecule type" value="Genomic_DNA"/>
</dbReference>
<keyword evidence="3" id="KW-0547">Nucleotide-binding</keyword>
<keyword evidence="4" id="KW-1185">Reference proteome</keyword>
<dbReference type="AlphaFoldDB" id="A0A9W7U0N2"/>
<dbReference type="Proteomes" id="UP000480854">
    <property type="component" value="Unassembled WGS sequence"/>
</dbReference>
<evidence type="ECO:0000259" key="1">
    <source>
        <dbReference type="Pfam" id="PF13173"/>
    </source>
</evidence>
<dbReference type="SUPFAM" id="SSF52540">
    <property type="entry name" value="P-loop containing nucleoside triphosphate hydrolases"/>
    <property type="match status" value="1"/>
</dbReference>
<evidence type="ECO:0000313" key="4">
    <source>
        <dbReference type="Proteomes" id="UP000480854"/>
    </source>
</evidence>
<accession>A0A9W7U0N2</accession>
<feature type="domain" description="DUF4143" evidence="2">
    <location>
        <begin position="242"/>
        <end position="378"/>
    </location>
</feature>
<dbReference type="Pfam" id="PF13173">
    <property type="entry name" value="AAA_14"/>
    <property type="match status" value="1"/>
</dbReference>
<keyword evidence="3" id="KW-0067">ATP-binding</keyword>
<dbReference type="Gene3D" id="3.40.50.300">
    <property type="entry name" value="P-loop containing nucleotide triphosphate hydrolases"/>
    <property type="match status" value="1"/>
</dbReference>
<dbReference type="InterPro" id="IPR027417">
    <property type="entry name" value="P-loop_NTPase"/>
</dbReference>
<dbReference type="InterPro" id="IPR041682">
    <property type="entry name" value="AAA_14"/>
</dbReference>
<comment type="caution">
    <text evidence="3">The sequence shown here is derived from an EMBL/GenBank/DDBJ whole genome shotgun (WGS) entry which is preliminary data.</text>
</comment>
<dbReference type="PANTHER" id="PTHR33295">
    <property type="entry name" value="ATPASE"/>
    <property type="match status" value="1"/>
</dbReference>
<name>A0A9W7U0N2_9PROT</name>
<sequence>MMREVTENEVRLRLRLDNPWWREGKVDEYLAPPIRRAHFEPFFKLVTNREVNRAVVLMGPRRVGKTVLIRQTIDQLIKDGTNPKDTLYLSLDTPVYTGLGLENILRIQWSEDEILDRCPRWVFFDEVQYLRDWERHLKSLVDSLPHIRFVVSGSAAAALRLKSTESGAGRFTDFMLPALAFCEYMNFIGITSIKDIPIDILNKHFFDYINFGGFPEVVLNNEIKGNITRFVKEDILDKVLLRDLPALYGVDNIQELNHLFTVLAYNTSEEVSYDGLSQSSGLAKNTVRKYVEYLEAAFLIIKLPRIDQNAKRFKRETHFKVHLANPSIRAALFGEVKQDDEIAGNLVETAITAQIQHGNNLDGFRYARWQAGEVDLINLNGEVNFRIKRKDDEDETDHEERKPIKIKSINSFEIKWSDRFEERPSELKQIFEFNKKNKCFISTCTTKTKKSYKFVEKGWILFFVPAAGLCYDFSSSATQDPLNSLNSKVIREIIEQSESQGAKE</sequence>
<dbReference type="RefSeq" id="WP_149468041.1">
    <property type="nucleotide sequence ID" value="NZ_QOKW01000003.1"/>
</dbReference>
<dbReference type="PANTHER" id="PTHR33295:SF18">
    <property type="entry name" value="AAA+ ATPASE DOMAIN-CONTAINING PROTEIN"/>
    <property type="match status" value="1"/>
</dbReference>
<evidence type="ECO:0000259" key="2">
    <source>
        <dbReference type="Pfam" id="PF13635"/>
    </source>
</evidence>
<proteinExistence type="predicted"/>
<dbReference type="OrthoDB" id="9771844at2"/>
<evidence type="ECO:0000313" key="3">
    <source>
        <dbReference type="EMBL" id="KAA0683026.1"/>
    </source>
</evidence>
<dbReference type="Pfam" id="PF13635">
    <property type="entry name" value="DUF4143"/>
    <property type="match status" value="1"/>
</dbReference>
<reference evidence="3 4" key="1">
    <citation type="submission" date="2018-07" db="EMBL/GenBank/DDBJ databases">
        <title>Genome sequence of Azospirillum sp. ATCC 49961.</title>
        <authorList>
            <person name="Sant'Anna F.H."/>
            <person name="Baldani J.I."/>
            <person name="Zilli J.E."/>
            <person name="Reis V.M."/>
            <person name="Hartmann A."/>
            <person name="Cruz L."/>
            <person name="de Souza E.M."/>
            <person name="de Oliveira Pedrosa F."/>
            <person name="Passaglia L.M.P."/>
        </authorList>
    </citation>
    <scope>NUCLEOTIDE SEQUENCE [LARGE SCALE GENOMIC DNA]</scope>
    <source>
        <strain evidence="3 4">ATCC 49961</strain>
    </source>
</reference>
<dbReference type="InterPro" id="IPR025420">
    <property type="entry name" value="DUF4143"/>
</dbReference>
<dbReference type="GO" id="GO:0005524">
    <property type="term" value="F:ATP binding"/>
    <property type="evidence" value="ECO:0007669"/>
    <property type="project" value="UniProtKB-KW"/>
</dbReference>
<protein>
    <submittedName>
        <fullName evidence="3">ATP-binding protein</fullName>
    </submittedName>
</protein>
<feature type="domain" description="AAA" evidence="1">
    <location>
        <begin position="52"/>
        <end position="184"/>
    </location>
</feature>
<gene>
    <name evidence="3" type="ORF">DS843_06380</name>
</gene>
<organism evidence="3 4">
    <name type="scientific">Roseomonas genomospecies 6</name>
    <dbReference type="NCBI Taxonomy" id="214106"/>
    <lineage>
        <taxon>Bacteria</taxon>
        <taxon>Pseudomonadati</taxon>
        <taxon>Pseudomonadota</taxon>
        <taxon>Alphaproteobacteria</taxon>
        <taxon>Acetobacterales</taxon>
        <taxon>Roseomonadaceae</taxon>
        <taxon>Roseomonas</taxon>
    </lineage>
</organism>